<organism evidence="4 5">
    <name type="scientific">Diploptera punctata</name>
    <name type="common">Pacific beetle cockroach</name>
    <dbReference type="NCBI Taxonomy" id="6984"/>
    <lineage>
        <taxon>Eukaryota</taxon>
        <taxon>Metazoa</taxon>
        <taxon>Ecdysozoa</taxon>
        <taxon>Arthropoda</taxon>
        <taxon>Hexapoda</taxon>
        <taxon>Insecta</taxon>
        <taxon>Pterygota</taxon>
        <taxon>Neoptera</taxon>
        <taxon>Polyneoptera</taxon>
        <taxon>Dictyoptera</taxon>
        <taxon>Blattodea</taxon>
        <taxon>Blaberoidea</taxon>
        <taxon>Blaberidae</taxon>
        <taxon>Diplopterinae</taxon>
        <taxon>Diploptera</taxon>
    </lineage>
</organism>
<reference evidence="4" key="2">
    <citation type="submission" date="2023-05" db="EMBL/GenBank/DDBJ databases">
        <authorList>
            <person name="Fouks B."/>
        </authorList>
    </citation>
    <scope>NUCLEOTIDE SEQUENCE</scope>
    <source>
        <strain evidence="4">Stay&amp;Tobe</strain>
        <tissue evidence="4">Testes</tissue>
    </source>
</reference>
<dbReference type="EMBL" id="JASPKZ010007997">
    <property type="protein sequence ID" value="KAJ9581168.1"/>
    <property type="molecule type" value="Genomic_DNA"/>
</dbReference>
<keyword evidence="5" id="KW-1185">Reference proteome</keyword>
<dbReference type="InterPro" id="IPR009533">
    <property type="entry name" value="FAM107"/>
</dbReference>
<comment type="caution">
    <text evidence="4">The sequence shown here is derived from an EMBL/GenBank/DDBJ whole genome shotgun (WGS) entry which is preliminary data.</text>
</comment>
<keyword evidence="1 2" id="KW-0175">Coiled coil</keyword>
<gene>
    <name evidence="4" type="ORF">L9F63_023655</name>
</gene>
<sequence length="155" mass="18030">DFFPRNMIPEPELCTSGADLEKRNRRNNGGPVAPPLPPYNPEGLIMPRKPSNPVLESSDHKNLHRELLFNQKIGKNVLNQKSELQRALEKHKEHQVKKELEQQKQDSKTALERVIEERAKRLETMEKPEVEEKVRTGEPEFMKIHAKLRAKMDPK</sequence>
<evidence type="ECO:0000313" key="4">
    <source>
        <dbReference type="EMBL" id="KAJ9581168.1"/>
    </source>
</evidence>
<evidence type="ECO:0000256" key="1">
    <source>
        <dbReference type="ARBA" id="ARBA00023054"/>
    </source>
</evidence>
<feature type="non-terminal residue" evidence="4">
    <location>
        <position position="155"/>
    </location>
</feature>
<name>A0AAD7ZJS0_DIPPU</name>
<evidence type="ECO:0000256" key="2">
    <source>
        <dbReference type="SAM" id="Coils"/>
    </source>
</evidence>
<dbReference type="PANTHER" id="PTHR16768:SF5">
    <property type="entry name" value="FI14214P"/>
    <property type="match status" value="1"/>
</dbReference>
<proteinExistence type="predicted"/>
<dbReference type="Proteomes" id="UP001233999">
    <property type="component" value="Unassembled WGS sequence"/>
</dbReference>
<dbReference type="AlphaFoldDB" id="A0AAD7ZJS0"/>
<feature type="region of interest" description="Disordered" evidence="3">
    <location>
        <begin position="1"/>
        <end position="59"/>
    </location>
</feature>
<dbReference type="Pfam" id="PF06625">
    <property type="entry name" value="DUF1151"/>
    <property type="match status" value="1"/>
</dbReference>
<reference evidence="4" key="1">
    <citation type="journal article" date="2023" name="IScience">
        <title>Live-bearing cockroach genome reveals convergent evolutionary mechanisms linked to viviparity in insects and beyond.</title>
        <authorList>
            <person name="Fouks B."/>
            <person name="Harrison M.C."/>
            <person name="Mikhailova A.A."/>
            <person name="Marchal E."/>
            <person name="English S."/>
            <person name="Carruthers M."/>
            <person name="Jennings E.C."/>
            <person name="Chiamaka E.L."/>
            <person name="Frigard R.A."/>
            <person name="Pippel M."/>
            <person name="Attardo G.M."/>
            <person name="Benoit J.B."/>
            <person name="Bornberg-Bauer E."/>
            <person name="Tobe S.S."/>
        </authorList>
    </citation>
    <scope>NUCLEOTIDE SEQUENCE</scope>
    <source>
        <strain evidence="4">Stay&amp;Tobe</strain>
    </source>
</reference>
<accession>A0AAD7ZJS0</accession>
<protein>
    <recommendedName>
        <fullName evidence="6">Protein FAM107B</fullName>
    </recommendedName>
</protein>
<evidence type="ECO:0000256" key="3">
    <source>
        <dbReference type="SAM" id="MobiDB-lite"/>
    </source>
</evidence>
<dbReference type="PANTHER" id="PTHR16768">
    <property type="entry name" value="DOWN REGULATED IN RENAL CARCINOMA 1/TU3A"/>
    <property type="match status" value="1"/>
</dbReference>
<evidence type="ECO:0008006" key="6">
    <source>
        <dbReference type="Google" id="ProtNLM"/>
    </source>
</evidence>
<evidence type="ECO:0000313" key="5">
    <source>
        <dbReference type="Proteomes" id="UP001233999"/>
    </source>
</evidence>
<feature type="coiled-coil region" evidence="2">
    <location>
        <begin position="81"/>
        <end position="117"/>
    </location>
</feature>